<dbReference type="WBParaSite" id="L893_g10491.t1">
    <property type="protein sequence ID" value="L893_g10491.t1"/>
    <property type="gene ID" value="L893_g10491"/>
</dbReference>
<protein>
    <submittedName>
        <fullName evidence="3">DUF1758 domain-containing protein</fullName>
    </submittedName>
</protein>
<proteinExistence type="predicted"/>
<dbReference type="GO" id="GO:0003676">
    <property type="term" value="F:nucleic acid binding"/>
    <property type="evidence" value="ECO:0007669"/>
    <property type="project" value="InterPro"/>
</dbReference>
<organism evidence="2 3">
    <name type="scientific">Steinernema glaseri</name>
    <dbReference type="NCBI Taxonomy" id="37863"/>
    <lineage>
        <taxon>Eukaryota</taxon>
        <taxon>Metazoa</taxon>
        <taxon>Ecdysozoa</taxon>
        <taxon>Nematoda</taxon>
        <taxon>Chromadorea</taxon>
        <taxon>Rhabditida</taxon>
        <taxon>Tylenchina</taxon>
        <taxon>Panagrolaimomorpha</taxon>
        <taxon>Strongyloidoidea</taxon>
        <taxon>Steinernematidae</taxon>
        <taxon>Steinernema</taxon>
    </lineage>
</organism>
<dbReference type="AlphaFoldDB" id="A0A1I7XY45"/>
<accession>A0A1I7XY45</accession>
<dbReference type="Gene3D" id="2.40.70.10">
    <property type="entry name" value="Acid Proteases"/>
    <property type="match status" value="1"/>
</dbReference>
<dbReference type="InterPro" id="IPR021109">
    <property type="entry name" value="Peptidase_aspartic_dom_sf"/>
</dbReference>
<dbReference type="InterPro" id="IPR005312">
    <property type="entry name" value="DUF1759"/>
</dbReference>
<dbReference type="GO" id="GO:0008270">
    <property type="term" value="F:zinc ion binding"/>
    <property type="evidence" value="ECO:0007669"/>
    <property type="project" value="InterPro"/>
</dbReference>
<dbReference type="Proteomes" id="UP000095287">
    <property type="component" value="Unplaced"/>
</dbReference>
<dbReference type="SUPFAM" id="SSF57756">
    <property type="entry name" value="Retrovirus zinc finger-like domains"/>
    <property type="match status" value="1"/>
</dbReference>
<reference evidence="3" key="1">
    <citation type="submission" date="2016-11" db="UniProtKB">
        <authorList>
            <consortium name="WormBaseParasite"/>
        </authorList>
    </citation>
    <scope>IDENTIFICATION</scope>
</reference>
<dbReference type="PANTHER" id="PTHR47331">
    <property type="entry name" value="PHD-TYPE DOMAIN-CONTAINING PROTEIN"/>
    <property type="match status" value="1"/>
</dbReference>
<sequence length="565" mass="63544">MSAITRSEKGLITRWEKPAHAVIQRFQDKLQIFTSTQDEDEHRTTQEELSKGLDELDNAKTVMTERMHKYRDAFSNLESDERSKDQASFESYMDKAEDIIDEIDKFAHLSTSLSGSAKETISRYITDDCYEDAYERLKKRFGNKHTLGLELSRGFQNLRTPGDNIQDMRSFVDNASAICSQLKSLDINPNHINNAEAIMEKLPQEIYDKTMQILPLNKLSDVELILEILDDVVEKVYVAFGRRQTSPQGHWTQTVNNSFGNQSASNTNFISPIRMPACVYCNQLDHTTFTCPLTAGQKRAILQQDNRCLNCTRFGHTQALCQVGGCRKCGQKHHTSICEDGQANQMTPCNNETRRFTNVATGGNNTIIGRPATSTPIQPQTVQHNASTPTSSHTLANNQIHNNHVHTMATSIAEVDGQQDEKLDEKIITGQLMTVKAQVLNRDTNTFEDIIAVLDSGSEISLISNQTADRLGLRKKKDVELAFVLAEGHAQPKKRREVHDVELRDNDGNRFAIEALQSERAVMGQLQPKKLIDDDKRALTEKAIQLSDDGEDRRENGSNCHPGLL</sequence>
<evidence type="ECO:0000313" key="3">
    <source>
        <dbReference type="WBParaSite" id="L893_g10491.t1"/>
    </source>
</evidence>
<dbReference type="PANTHER" id="PTHR47331:SF5">
    <property type="entry name" value="RIBONUCLEASE H"/>
    <property type="match status" value="1"/>
</dbReference>
<dbReference type="InterPro" id="IPR036875">
    <property type="entry name" value="Znf_CCHC_sf"/>
</dbReference>
<evidence type="ECO:0000313" key="2">
    <source>
        <dbReference type="Proteomes" id="UP000095287"/>
    </source>
</evidence>
<evidence type="ECO:0000256" key="1">
    <source>
        <dbReference type="SAM" id="MobiDB-lite"/>
    </source>
</evidence>
<name>A0A1I7XY45_9BILA</name>
<keyword evidence="2" id="KW-1185">Reference proteome</keyword>
<feature type="region of interest" description="Disordered" evidence="1">
    <location>
        <begin position="374"/>
        <end position="396"/>
    </location>
</feature>
<dbReference type="Pfam" id="PF03564">
    <property type="entry name" value="DUF1759"/>
    <property type="match status" value="1"/>
</dbReference>
<feature type="region of interest" description="Disordered" evidence="1">
    <location>
        <begin position="544"/>
        <end position="565"/>
    </location>
</feature>